<dbReference type="InterPro" id="IPR008269">
    <property type="entry name" value="Lon_proteolytic"/>
</dbReference>
<proteinExistence type="predicted"/>
<name>A0ABD0P1U0_CIRMR</name>
<dbReference type="Proteomes" id="UP001529510">
    <property type="component" value="Unassembled WGS sequence"/>
</dbReference>
<protein>
    <recommendedName>
        <fullName evidence="1">Lon proteolytic domain-containing protein</fullName>
    </recommendedName>
</protein>
<feature type="non-terminal residue" evidence="2">
    <location>
        <position position="52"/>
    </location>
</feature>
<organism evidence="2 3">
    <name type="scientific">Cirrhinus mrigala</name>
    <name type="common">Mrigala</name>
    <dbReference type="NCBI Taxonomy" id="683832"/>
    <lineage>
        <taxon>Eukaryota</taxon>
        <taxon>Metazoa</taxon>
        <taxon>Chordata</taxon>
        <taxon>Craniata</taxon>
        <taxon>Vertebrata</taxon>
        <taxon>Euteleostomi</taxon>
        <taxon>Actinopterygii</taxon>
        <taxon>Neopterygii</taxon>
        <taxon>Teleostei</taxon>
        <taxon>Ostariophysi</taxon>
        <taxon>Cypriniformes</taxon>
        <taxon>Cyprinidae</taxon>
        <taxon>Labeoninae</taxon>
        <taxon>Labeonini</taxon>
        <taxon>Cirrhinus</taxon>
    </lineage>
</organism>
<evidence type="ECO:0000313" key="3">
    <source>
        <dbReference type="Proteomes" id="UP001529510"/>
    </source>
</evidence>
<feature type="domain" description="Lon proteolytic" evidence="1">
    <location>
        <begin position="19"/>
        <end position="51"/>
    </location>
</feature>
<dbReference type="Pfam" id="PF05362">
    <property type="entry name" value="Lon_C"/>
    <property type="match status" value="1"/>
</dbReference>
<accession>A0ABD0P1U0</accession>
<dbReference type="AlphaFoldDB" id="A0ABD0P1U0"/>
<keyword evidence="3" id="KW-1185">Reference proteome</keyword>
<gene>
    <name evidence="2" type="ORF">M9458_036199</name>
</gene>
<reference evidence="2 3" key="1">
    <citation type="submission" date="2024-05" db="EMBL/GenBank/DDBJ databases">
        <title>Genome sequencing and assembly of Indian major carp, Cirrhinus mrigala (Hamilton, 1822).</title>
        <authorList>
            <person name="Mohindra V."/>
            <person name="Chowdhury L.M."/>
            <person name="Lal K."/>
            <person name="Jena J.K."/>
        </authorList>
    </citation>
    <scope>NUCLEOTIDE SEQUENCE [LARGE SCALE GENOMIC DNA]</scope>
    <source>
        <strain evidence="2">CM1030</strain>
        <tissue evidence="2">Blood</tissue>
    </source>
</reference>
<sequence>MFVGLRATDPTRCGDWAGMDSDGPVVWKEKLGDVMKESAHLAISWLRSNAKT</sequence>
<comment type="caution">
    <text evidence="2">The sequence shown here is derived from an EMBL/GenBank/DDBJ whole genome shotgun (WGS) entry which is preliminary data.</text>
</comment>
<dbReference type="EMBL" id="JAMKFB020000018">
    <property type="protein sequence ID" value="KAL0167977.1"/>
    <property type="molecule type" value="Genomic_DNA"/>
</dbReference>
<evidence type="ECO:0000313" key="2">
    <source>
        <dbReference type="EMBL" id="KAL0167977.1"/>
    </source>
</evidence>
<evidence type="ECO:0000259" key="1">
    <source>
        <dbReference type="Pfam" id="PF05362"/>
    </source>
</evidence>